<name>A0ABM1EU63_PRICU</name>
<dbReference type="Proteomes" id="UP000695022">
    <property type="component" value="Unplaced"/>
</dbReference>
<organism evidence="3 4">
    <name type="scientific">Priapulus caudatus</name>
    <name type="common">Priapulid worm</name>
    <dbReference type="NCBI Taxonomy" id="37621"/>
    <lineage>
        <taxon>Eukaryota</taxon>
        <taxon>Metazoa</taxon>
        <taxon>Ecdysozoa</taxon>
        <taxon>Scalidophora</taxon>
        <taxon>Priapulida</taxon>
        <taxon>Priapulimorpha</taxon>
        <taxon>Priapulimorphida</taxon>
        <taxon>Priapulidae</taxon>
        <taxon>Priapulus</taxon>
    </lineage>
</organism>
<protein>
    <submittedName>
        <fullName evidence="4">Inosine-uridine preferring nucleoside hydrolase-like</fullName>
    </submittedName>
</protein>
<dbReference type="GeneID" id="106815740"/>
<proteinExistence type="inferred from homology"/>
<evidence type="ECO:0000259" key="2">
    <source>
        <dbReference type="Pfam" id="PF01156"/>
    </source>
</evidence>
<accession>A0ABM1EU63</accession>
<dbReference type="PANTHER" id="PTHR46190">
    <property type="entry name" value="SI:CH211-201H21.5-RELATED"/>
    <property type="match status" value="1"/>
</dbReference>
<dbReference type="InterPro" id="IPR052775">
    <property type="entry name" value="IUN_hydrolase"/>
</dbReference>
<keyword evidence="3" id="KW-1185">Reference proteome</keyword>
<dbReference type="Gene3D" id="3.90.245.10">
    <property type="entry name" value="Ribonucleoside hydrolase-like"/>
    <property type="match status" value="1"/>
</dbReference>
<dbReference type="SUPFAM" id="SSF53590">
    <property type="entry name" value="Nucleoside hydrolase"/>
    <property type="match status" value="1"/>
</dbReference>
<sequence length="335" mass="37200">MPVVGLCCHSARKRFSPVIIMASTDKQLFILDVDTGVDDAQAIMLALSQPTTCHLLAITCVAGNTSLDNVCLNTLRVLKVCDRLDVPVYRGCHEPIIGTPTESPHGSDGHGGLENPESVDINLIKKEHAIHALIRLVTEHPNEITLVALAPLTNVALAHKIDTTFSSKLKRLIIMGGNTEGHGNVKGLAAEYNFLSDPEAAFIVLDGFQCPITLIGWEVCQNSWVPWMDYYRRMNADTPKARLLQSVSRYHLQWHKDLDRPRYVACDSLATALAINADVVTKREDVYARVELRGEITRGQMVCDWKRLLEKKPNVDVVLEIDVARAGEMLDQMLM</sequence>
<dbReference type="PANTHER" id="PTHR46190:SF1">
    <property type="entry name" value="SI:CH211-201H21.5"/>
    <property type="match status" value="1"/>
</dbReference>
<evidence type="ECO:0000256" key="1">
    <source>
        <dbReference type="ARBA" id="ARBA00009176"/>
    </source>
</evidence>
<feature type="domain" description="Inosine/uridine-preferring nucleoside hydrolase" evidence="2">
    <location>
        <begin position="30"/>
        <end position="325"/>
    </location>
</feature>
<dbReference type="RefSeq" id="XP_014675734.1">
    <property type="nucleotide sequence ID" value="XM_014820248.1"/>
</dbReference>
<reference evidence="4" key="1">
    <citation type="submission" date="2025-08" db="UniProtKB">
        <authorList>
            <consortium name="RefSeq"/>
        </authorList>
    </citation>
    <scope>IDENTIFICATION</scope>
</reference>
<evidence type="ECO:0000313" key="3">
    <source>
        <dbReference type="Proteomes" id="UP000695022"/>
    </source>
</evidence>
<dbReference type="InterPro" id="IPR036452">
    <property type="entry name" value="Ribo_hydro-like"/>
</dbReference>
<dbReference type="CDD" id="cd02649">
    <property type="entry name" value="nuc_hydro_CeIAG"/>
    <property type="match status" value="1"/>
</dbReference>
<gene>
    <name evidence="4" type="primary">LOC106815740</name>
</gene>
<dbReference type="Pfam" id="PF01156">
    <property type="entry name" value="IU_nuc_hydro"/>
    <property type="match status" value="1"/>
</dbReference>
<evidence type="ECO:0000313" key="4">
    <source>
        <dbReference type="RefSeq" id="XP_014675734.1"/>
    </source>
</evidence>
<comment type="similarity">
    <text evidence="1">Belongs to the IUNH family.</text>
</comment>
<dbReference type="InterPro" id="IPR001910">
    <property type="entry name" value="Inosine/uridine_hydrolase_dom"/>
</dbReference>